<dbReference type="PANTHER" id="PTHR30441">
    <property type="entry name" value="DUF748 DOMAIN-CONTAINING PROTEIN"/>
    <property type="match status" value="1"/>
</dbReference>
<dbReference type="GO" id="GO:0090313">
    <property type="term" value="P:regulation of protein targeting to membrane"/>
    <property type="evidence" value="ECO:0007669"/>
    <property type="project" value="TreeGrafter"/>
</dbReference>
<dbReference type="OrthoDB" id="7234554at2"/>
<dbReference type="InterPro" id="IPR052894">
    <property type="entry name" value="AsmA-related"/>
</dbReference>
<dbReference type="InterPro" id="IPR007844">
    <property type="entry name" value="AsmA"/>
</dbReference>
<feature type="domain" description="AsmA" evidence="1">
    <location>
        <begin position="306"/>
        <end position="441"/>
    </location>
</feature>
<dbReference type="GO" id="GO:0005886">
    <property type="term" value="C:plasma membrane"/>
    <property type="evidence" value="ECO:0007669"/>
    <property type="project" value="TreeGrafter"/>
</dbReference>
<protein>
    <submittedName>
        <fullName evidence="2">AsmA family/AsmA-like C-terminal region</fullName>
    </submittedName>
</protein>
<sequence length="554" mass="59324">MMKRLLLGVLVLVAVAVAALAVFVATFDAARYRDEIDRWAQAHLGRSLEVHGELQLALWPRLALEAQTVRLGNPPGFSSPALAEIDRLALGVDLLALFSRRIEVDTLTLEGVRLHLERRSDGRQNWRFDRPTSVAAASGAEAEPAPAAEPAGARAAALPLALGRVSVREAYVLWYGAGREQPFRLGPLALEAGPVVSEAAVPLKATLALSERSQMSLAGRLEQWPRAPRWVGRLEVPEFDLRAWLEAQGVALDLPSSALRRVRLSSDVLADAAALHLDALELSVDEVALQGRLGADLPGDRVETTLSGSAYGGALRLQANLDDLAGSPHWQTEGRLEGVDVARLLTAVYGKSSLTGQGSVDFALRGRGLTANEALRSAQGTLRARVRDGAVLGVDVERLLRDASAVLRGERPAGGGGGDRTPFEELSGSGVLAGGVLRNDDLFGRTALFTAEGAGRVDLIRSELDYRLRVRLTATPEVQQDGPLAVLLGLPIPLEVTGPLASPAYRVVTEELARDFAKEAIRRRLAPPEEGQVQEEQPPVVPAVKEIFRGLIGR</sequence>
<feature type="domain" description="AsmA" evidence="1">
    <location>
        <begin position="4"/>
        <end position="186"/>
    </location>
</feature>
<accession>A0A0K6ISC4</accession>
<dbReference type="EMBL" id="CYHH01000002">
    <property type="protein sequence ID" value="CUB06006.1"/>
    <property type="molecule type" value="Genomic_DNA"/>
</dbReference>
<name>A0A0K6ISC4_9PROT</name>
<evidence type="ECO:0000313" key="3">
    <source>
        <dbReference type="Proteomes" id="UP000182108"/>
    </source>
</evidence>
<organism evidence="2 3">
    <name type="scientific">Tepidiphilus thermophilus</name>
    <dbReference type="NCBI Taxonomy" id="876478"/>
    <lineage>
        <taxon>Bacteria</taxon>
        <taxon>Pseudomonadati</taxon>
        <taxon>Pseudomonadota</taxon>
        <taxon>Hydrogenophilia</taxon>
        <taxon>Hydrogenophilales</taxon>
        <taxon>Hydrogenophilaceae</taxon>
        <taxon>Tepidiphilus</taxon>
    </lineage>
</organism>
<gene>
    <name evidence="2" type="ORF">Ga0061068_102244</name>
</gene>
<dbReference type="Pfam" id="PF05170">
    <property type="entry name" value="AsmA"/>
    <property type="match status" value="2"/>
</dbReference>
<keyword evidence="3" id="KW-1185">Reference proteome</keyword>
<dbReference type="Proteomes" id="UP000182108">
    <property type="component" value="Unassembled WGS sequence"/>
</dbReference>
<evidence type="ECO:0000313" key="2">
    <source>
        <dbReference type="EMBL" id="CUB06006.1"/>
    </source>
</evidence>
<proteinExistence type="predicted"/>
<reference evidence="3" key="1">
    <citation type="submission" date="2015-08" db="EMBL/GenBank/DDBJ databases">
        <authorList>
            <person name="Babu N.S."/>
            <person name="Beckwith C.J."/>
            <person name="Beseler K.G."/>
            <person name="Brison A."/>
            <person name="Carone J.V."/>
            <person name="Caskin T.P."/>
            <person name="Diamond M."/>
            <person name="Durham M.E."/>
            <person name="Foxe J.M."/>
            <person name="Go M."/>
            <person name="Henderson B.A."/>
            <person name="Jones I.B."/>
            <person name="McGettigan J.A."/>
            <person name="Micheletti S.J."/>
            <person name="Nasrallah M.E."/>
            <person name="Ortiz D."/>
            <person name="Piller C.R."/>
            <person name="Privatt S.R."/>
            <person name="Schneider S.L."/>
            <person name="Sharp S."/>
            <person name="Smith T.C."/>
            <person name="Stanton J.D."/>
            <person name="Ullery H.E."/>
            <person name="Wilson R.J."/>
            <person name="Serrano M.G."/>
            <person name="Buck G."/>
            <person name="Lee V."/>
            <person name="Wang Y."/>
            <person name="Carvalho R."/>
            <person name="Voegtly L."/>
            <person name="Shi R."/>
            <person name="Duckworth R."/>
            <person name="Johnson A."/>
            <person name="Loviza R."/>
            <person name="Walstead R."/>
            <person name="Shah Z."/>
            <person name="Kiflezghi M."/>
            <person name="Wade K."/>
            <person name="Ball S.L."/>
            <person name="Bradley K.W."/>
            <person name="Asai D.J."/>
            <person name="Bowman C.A."/>
            <person name="Russell D.A."/>
            <person name="Pope W.H."/>
            <person name="Jacobs-Sera D."/>
            <person name="Hendrix R.W."/>
            <person name="Hatfull G.F."/>
        </authorList>
    </citation>
    <scope>NUCLEOTIDE SEQUENCE [LARGE SCALE GENOMIC DNA]</scope>
    <source>
        <strain evidence="3">JCM 19170</strain>
    </source>
</reference>
<dbReference type="PANTHER" id="PTHR30441:SF4">
    <property type="entry name" value="PROTEIN ASMA"/>
    <property type="match status" value="1"/>
</dbReference>
<dbReference type="AlphaFoldDB" id="A0A0K6ISC4"/>
<evidence type="ECO:0000259" key="1">
    <source>
        <dbReference type="Pfam" id="PF05170"/>
    </source>
</evidence>
<dbReference type="RefSeq" id="WP_055422951.1">
    <property type="nucleotide sequence ID" value="NZ_CYHH01000002.1"/>
</dbReference>